<proteinExistence type="inferred from homology"/>
<dbReference type="PANTHER" id="PTHR11705">
    <property type="entry name" value="PROTEASE FAMILY M14 CARBOXYPEPTIDASE A,B"/>
    <property type="match status" value="1"/>
</dbReference>
<feature type="chain" id="PRO_5035863683" evidence="11">
    <location>
        <begin position="18"/>
        <end position="418"/>
    </location>
</feature>
<evidence type="ECO:0000256" key="3">
    <source>
        <dbReference type="ARBA" id="ARBA00022645"/>
    </source>
</evidence>
<dbReference type="FunFam" id="3.40.630.10:FF:000084">
    <property type="entry name" value="Carboxypeptidase B2"/>
    <property type="match status" value="1"/>
</dbReference>
<organism evidence="13 14">
    <name type="scientific">Plutella xylostella</name>
    <name type="common">Diamondback moth</name>
    <name type="synonym">Plutella maculipennis</name>
    <dbReference type="NCBI Taxonomy" id="51655"/>
    <lineage>
        <taxon>Eukaryota</taxon>
        <taxon>Metazoa</taxon>
        <taxon>Ecdysozoa</taxon>
        <taxon>Arthropoda</taxon>
        <taxon>Hexapoda</taxon>
        <taxon>Insecta</taxon>
        <taxon>Pterygota</taxon>
        <taxon>Neoptera</taxon>
        <taxon>Endopterygota</taxon>
        <taxon>Lepidoptera</taxon>
        <taxon>Glossata</taxon>
        <taxon>Ditrysia</taxon>
        <taxon>Yponomeutoidea</taxon>
        <taxon>Plutellidae</taxon>
        <taxon>Plutella</taxon>
    </lineage>
</organism>
<evidence type="ECO:0000256" key="11">
    <source>
        <dbReference type="SAM" id="SignalP"/>
    </source>
</evidence>
<dbReference type="EMBL" id="CAJHNJ030000016">
    <property type="protein sequence ID" value="CAG9114744.1"/>
    <property type="molecule type" value="Genomic_DNA"/>
</dbReference>
<evidence type="ECO:0000256" key="1">
    <source>
        <dbReference type="ARBA" id="ARBA00001947"/>
    </source>
</evidence>
<dbReference type="PROSITE" id="PS52035">
    <property type="entry name" value="PEPTIDASE_M14"/>
    <property type="match status" value="1"/>
</dbReference>
<feature type="active site" description="Proton donor/acceptor" evidence="10">
    <location>
        <position position="379"/>
    </location>
</feature>
<evidence type="ECO:0000256" key="8">
    <source>
        <dbReference type="ARBA" id="ARBA00022833"/>
    </source>
</evidence>
<accession>A0A8S4EIN9</accession>
<evidence type="ECO:0000256" key="9">
    <source>
        <dbReference type="ARBA" id="ARBA00023049"/>
    </source>
</evidence>
<dbReference type="InterPro" id="IPR000834">
    <property type="entry name" value="Peptidase_M14"/>
</dbReference>
<evidence type="ECO:0000256" key="10">
    <source>
        <dbReference type="PROSITE-ProRule" id="PRU01379"/>
    </source>
</evidence>
<dbReference type="PANTHER" id="PTHR11705:SF153">
    <property type="entry name" value="ZINC CARBOXYPEPTIDASE A 1-LIKE PROTEIN"/>
    <property type="match status" value="1"/>
</dbReference>
<dbReference type="InterPro" id="IPR057246">
    <property type="entry name" value="CARBOXYPEPT_ZN_1"/>
</dbReference>
<dbReference type="AlphaFoldDB" id="A0A8S4EIN9"/>
<dbReference type="Pfam" id="PF00246">
    <property type="entry name" value="Peptidase_M14"/>
    <property type="match status" value="1"/>
</dbReference>
<keyword evidence="14" id="KW-1185">Reference proteome</keyword>
<dbReference type="GO" id="GO:0005615">
    <property type="term" value="C:extracellular space"/>
    <property type="evidence" value="ECO:0007669"/>
    <property type="project" value="TreeGrafter"/>
</dbReference>
<gene>
    <name evidence="13" type="ORF">PLXY2_LOCUS5484</name>
</gene>
<dbReference type="GO" id="GO:0004181">
    <property type="term" value="F:metallocarboxypeptidase activity"/>
    <property type="evidence" value="ECO:0007669"/>
    <property type="project" value="InterPro"/>
</dbReference>
<evidence type="ECO:0000256" key="2">
    <source>
        <dbReference type="ARBA" id="ARBA00005988"/>
    </source>
</evidence>
<keyword evidence="7" id="KW-0378">Hydrolase</keyword>
<keyword evidence="3" id="KW-0121">Carboxypeptidase</keyword>
<dbReference type="GO" id="GO:0006508">
    <property type="term" value="P:proteolysis"/>
    <property type="evidence" value="ECO:0007669"/>
    <property type="project" value="UniProtKB-KW"/>
</dbReference>
<evidence type="ECO:0000313" key="14">
    <source>
        <dbReference type="Proteomes" id="UP000653454"/>
    </source>
</evidence>
<reference evidence="13" key="1">
    <citation type="submission" date="2020-11" db="EMBL/GenBank/DDBJ databases">
        <authorList>
            <person name="Whiteford S."/>
        </authorList>
    </citation>
    <scope>NUCLEOTIDE SEQUENCE</scope>
</reference>
<dbReference type="Proteomes" id="UP000653454">
    <property type="component" value="Unassembled WGS sequence"/>
</dbReference>
<feature type="signal peptide" evidence="11">
    <location>
        <begin position="1"/>
        <end position="17"/>
    </location>
</feature>
<dbReference type="Gene3D" id="3.40.630.10">
    <property type="entry name" value="Zn peptidases"/>
    <property type="match status" value="1"/>
</dbReference>
<sequence length="418" mass="47432">MSLIVLFFTLLVVLADAESNGYKSYKNYKVFEITGSLESVSDFRGHMETNESVVGDNEAVFVWGSGHMLHALVPEGRLAHVRATLRQRNLTATLLQHDVSQYCVEQANSRRTKEFGWSAYYDVDDMYAYLRNMSARYPAWAAPVVGGRSYEGREILGLRVRNPGAARQPAIFIESGIHAEEWITSATITYFINELLTSNDPNMTALRDNFDWHIFPLVNPDGYHYSMSNDVMWRKTRSRSPNGCFGADPNRNWDYKWDLALNASSDPCDNRYTGSQPFSEVETRTLASYITAVENLQAYLAFHSNAQMLLVPYSDSKEHLDNYHDLIQVGKATLEYGRRVNGEKYDGVGTAAEMLYPASGGSMDWVRHTLRTPLVYTWELRGWALPCWPAARIPEQGDEVTQMIHGLTVEARKLGYLK</sequence>
<comment type="caution">
    <text evidence="13">The sequence shown here is derived from an EMBL/GenBank/DDBJ whole genome shotgun (WGS) entry which is preliminary data.</text>
</comment>
<keyword evidence="8" id="KW-0862">Zinc</keyword>
<name>A0A8S4EIN9_PLUXY</name>
<feature type="domain" description="Peptidase M14" evidence="12">
    <location>
        <begin position="119"/>
        <end position="411"/>
    </location>
</feature>
<comment type="cofactor">
    <cofactor evidence="1">
        <name>Zn(2+)</name>
        <dbReference type="ChEBI" id="CHEBI:29105"/>
    </cofactor>
</comment>
<dbReference type="SMART" id="SM00631">
    <property type="entry name" value="Zn_pept"/>
    <property type="match status" value="1"/>
</dbReference>
<evidence type="ECO:0000256" key="7">
    <source>
        <dbReference type="ARBA" id="ARBA00022801"/>
    </source>
</evidence>
<evidence type="ECO:0000313" key="13">
    <source>
        <dbReference type="EMBL" id="CAG9114744.1"/>
    </source>
</evidence>
<evidence type="ECO:0000256" key="5">
    <source>
        <dbReference type="ARBA" id="ARBA00022723"/>
    </source>
</evidence>
<dbReference type="GO" id="GO:0008270">
    <property type="term" value="F:zinc ion binding"/>
    <property type="evidence" value="ECO:0007669"/>
    <property type="project" value="InterPro"/>
</dbReference>
<keyword evidence="6 11" id="KW-0732">Signal</keyword>
<evidence type="ECO:0000256" key="6">
    <source>
        <dbReference type="ARBA" id="ARBA00022729"/>
    </source>
</evidence>
<dbReference type="PROSITE" id="PS00132">
    <property type="entry name" value="CARBOXYPEPT_ZN_1"/>
    <property type="match status" value="1"/>
</dbReference>
<dbReference type="PRINTS" id="PR00765">
    <property type="entry name" value="CRBOXYPTASEA"/>
</dbReference>
<comment type="similarity">
    <text evidence="2 10">Belongs to the peptidase M14 family.</text>
</comment>
<evidence type="ECO:0000256" key="4">
    <source>
        <dbReference type="ARBA" id="ARBA00022670"/>
    </source>
</evidence>
<keyword evidence="9" id="KW-0482">Metalloprotease</keyword>
<dbReference type="SUPFAM" id="SSF53187">
    <property type="entry name" value="Zn-dependent exopeptidases"/>
    <property type="match status" value="1"/>
</dbReference>
<protein>
    <submittedName>
        <fullName evidence="13">(diamondback moth) hypothetical protein</fullName>
    </submittedName>
</protein>
<keyword evidence="4" id="KW-0645">Protease</keyword>
<evidence type="ECO:0000259" key="12">
    <source>
        <dbReference type="PROSITE" id="PS52035"/>
    </source>
</evidence>
<keyword evidence="5" id="KW-0479">Metal-binding</keyword>